<evidence type="ECO:0000256" key="1">
    <source>
        <dbReference type="ARBA" id="ARBA00004434"/>
    </source>
</evidence>
<keyword evidence="8 13" id="KW-1133">Transmembrane helix</keyword>
<comment type="subcellular location">
    <subcellularLocation>
        <location evidence="1 13">Mitochondrion inner membrane</location>
        <topology evidence="1 13">Single-pass membrane protein</topology>
    </subcellularLocation>
</comment>
<comment type="subunit">
    <text evidence="3 13">Component of the mitochondrial contact site and cristae organizing system (MICOS) complex.</text>
</comment>
<evidence type="ECO:0000256" key="5">
    <source>
        <dbReference type="ARBA" id="ARBA00022692"/>
    </source>
</evidence>
<evidence type="ECO:0000313" key="15">
    <source>
        <dbReference type="EMBL" id="KAG7131906.1"/>
    </source>
</evidence>
<proteinExistence type="inferred from homology"/>
<feature type="compositionally biased region" description="Low complexity" evidence="14">
    <location>
        <begin position="93"/>
        <end position="105"/>
    </location>
</feature>
<evidence type="ECO:0000256" key="6">
    <source>
        <dbReference type="ARBA" id="ARBA00022792"/>
    </source>
</evidence>
<evidence type="ECO:0000256" key="8">
    <source>
        <dbReference type="ARBA" id="ARBA00022989"/>
    </source>
</evidence>
<evidence type="ECO:0000256" key="10">
    <source>
        <dbReference type="ARBA" id="ARBA00023128"/>
    </source>
</evidence>
<feature type="region of interest" description="Disordered" evidence="14">
    <location>
        <begin position="191"/>
        <end position="257"/>
    </location>
</feature>
<comment type="similarity">
    <text evidence="2 13">Belongs to the MICOS complex subunit Mic60 family.</text>
</comment>
<feature type="compositionally biased region" description="Polar residues" evidence="14">
    <location>
        <begin position="194"/>
        <end position="206"/>
    </location>
</feature>
<feature type="compositionally biased region" description="Basic and acidic residues" evidence="14">
    <location>
        <begin position="59"/>
        <end position="70"/>
    </location>
</feature>
<feature type="compositionally biased region" description="Low complexity" evidence="14">
    <location>
        <begin position="221"/>
        <end position="239"/>
    </location>
</feature>
<keyword evidence="9" id="KW-0175">Coiled coil</keyword>
<evidence type="ECO:0000256" key="2">
    <source>
        <dbReference type="ARBA" id="ARBA00010877"/>
    </source>
</evidence>
<evidence type="ECO:0000256" key="7">
    <source>
        <dbReference type="ARBA" id="ARBA00022946"/>
    </source>
</evidence>
<keyword evidence="6 13" id="KW-0999">Mitochondrion inner membrane</keyword>
<keyword evidence="10 13" id="KW-0496">Mitochondrion</keyword>
<feature type="region of interest" description="Disordered" evidence="14">
    <location>
        <begin position="1"/>
        <end position="21"/>
    </location>
</feature>
<dbReference type="PANTHER" id="PTHR15415:SF7">
    <property type="entry name" value="MICOS COMPLEX SUBUNIT MIC60"/>
    <property type="match status" value="1"/>
</dbReference>
<comment type="caution">
    <text evidence="15">The sequence shown here is derived from an EMBL/GenBank/DDBJ whole genome shotgun (WGS) entry which is preliminary data.</text>
</comment>
<protein>
    <recommendedName>
        <fullName evidence="4 13">MICOS complex subunit MIC60</fullName>
    </recommendedName>
    <alternativeName>
        <fullName evidence="13">Mitofilin</fullName>
    </alternativeName>
</protein>
<dbReference type="EMBL" id="JAEMWZ010000196">
    <property type="protein sequence ID" value="KAG7131906.1"/>
    <property type="molecule type" value="Genomic_DNA"/>
</dbReference>
<evidence type="ECO:0000256" key="12">
    <source>
        <dbReference type="ARBA" id="ARBA00025571"/>
    </source>
</evidence>
<evidence type="ECO:0000256" key="4">
    <source>
        <dbReference type="ARBA" id="ARBA00018116"/>
    </source>
</evidence>
<keyword evidence="5 13" id="KW-0812">Transmembrane</keyword>
<gene>
    <name evidence="15" type="ORF">HYQ45_009626</name>
</gene>
<name>A0A8I2ZJN7_VERLO</name>
<evidence type="ECO:0000256" key="13">
    <source>
        <dbReference type="RuleBase" id="RU363000"/>
    </source>
</evidence>
<evidence type="ECO:0000256" key="11">
    <source>
        <dbReference type="ARBA" id="ARBA00023136"/>
    </source>
</evidence>
<organism evidence="15 16">
    <name type="scientific">Verticillium longisporum</name>
    <name type="common">Verticillium dahliae var. longisporum</name>
    <dbReference type="NCBI Taxonomy" id="100787"/>
    <lineage>
        <taxon>Eukaryota</taxon>
        <taxon>Fungi</taxon>
        <taxon>Dikarya</taxon>
        <taxon>Ascomycota</taxon>
        <taxon>Pezizomycotina</taxon>
        <taxon>Sordariomycetes</taxon>
        <taxon>Hypocreomycetidae</taxon>
        <taxon>Glomerellales</taxon>
        <taxon>Plectosphaerellaceae</taxon>
        <taxon>Verticillium</taxon>
    </lineage>
</organism>
<dbReference type="AlphaFoldDB" id="A0A8I2ZJN7"/>
<feature type="compositionally biased region" description="Pro residues" evidence="14">
    <location>
        <begin position="106"/>
        <end position="116"/>
    </location>
</feature>
<dbReference type="GO" id="GO:0042407">
    <property type="term" value="P:cristae formation"/>
    <property type="evidence" value="ECO:0007669"/>
    <property type="project" value="TreeGrafter"/>
</dbReference>
<reference evidence="15" key="1">
    <citation type="journal article" date="2021" name="Mol. Plant Pathol.">
        <title>A 20-kb lineage-specific genomic region tames virulence in pathogenic amphidiploid Verticillium longisporum.</title>
        <authorList>
            <person name="Harting R."/>
            <person name="Starke J."/>
            <person name="Kusch H."/>
            <person name="Poggeler S."/>
            <person name="Maurus I."/>
            <person name="Schluter R."/>
            <person name="Landesfeind M."/>
            <person name="Bulla I."/>
            <person name="Nowrousian M."/>
            <person name="de Jonge R."/>
            <person name="Stahlhut G."/>
            <person name="Hoff K.J."/>
            <person name="Asshauer K.P."/>
            <person name="Thurmer A."/>
            <person name="Stanke M."/>
            <person name="Daniel R."/>
            <person name="Morgenstern B."/>
            <person name="Thomma B.P.H.J."/>
            <person name="Kronstad J.W."/>
            <person name="Braus-Stromeyer S.A."/>
            <person name="Braus G.H."/>
        </authorList>
    </citation>
    <scope>NUCLEOTIDE SEQUENCE</scope>
    <source>
        <strain evidence="15">Vl32</strain>
    </source>
</reference>
<dbReference type="PANTHER" id="PTHR15415">
    <property type="entry name" value="MITOFILIN"/>
    <property type="match status" value="1"/>
</dbReference>
<feature type="region of interest" description="Disordered" evidence="14">
    <location>
        <begin position="33"/>
        <end position="120"/>
    </location>
</feature>
<dbReference type="Proteomes" id="UP000689129">
    <property type="component" value="Unassembled WGS sequence"/>
</dbReference>
<dbReference type="GO" id="GO:0061617">
    <property type="term" value="C:MICOS complex"/>
    <property type="evidence" value="ECO:0007669"/>
    <property type="project" value="TreeGrafter"/>
</dbReference>
<evidence type="ECO:0000256" key="9">
    <source>
        <dbReference type="ARBA" id="ARBA00023054"/>
    </source>
</evidence>
<evidence type="ECO:0000256" key="14">
    <source>
        <dbReference type="SAM" id="MobiDB-lite"/>
    </source>
</evidence>
<keyword evidence="11 13" id="KW-0472">Membrane</keyword>
<accession>A0A8I2ZJN7</accession>
<keyword evidence="7" id="KW-0809">Transit peptide</keyword>
<feature type="compositionally biased region" description="Pro residues" evidence="14">
    <location>
        <begin position="82"/>
        <end position="92"/>
    </location>
</feature>
<evidence type="ECO:0000256" key="3">
    <source>
        <dbReference type="ARBA" id="ARBA00011875"/>
    </source>
</evidence>
<dbReference type="OrthoDB" id="10261039at2759"/>
<dbReference type="Pfam" id="PF09731">
    <property type="entry name" value="Mitofilin"/>
    <property type="match status" value="1"/>
</dbReference>
<dbReference type="InterPro" id="IPR019133">
    <property type="entry name" value="MIC60"/>
</dbReference>
<feature type="transmembrane region" description="Helical" evidence="13">
    <location>
        <begin position="129"/>
        <end position="147"/>
    </location>
</feature>
<feature type="compositionally biased region" description="Pro residues" evidence="14">
    <location>
        <begin position="240"/>
        <end position="252"/>
    </location>
</feature>
<comment type="function">
    <text evidence="12">Component of the MICOS complex, a large protein complex of the mitochondrial inner membrane that plays crucial roles in the maintenance of crista junctions, inner membrane architecture, and formation of contact sites to the outer membrane. Plays a role in keeping cristae membranes connected to the inner boundary membrane. Also promotes protein import via the mitochondrial intermembrane space assembly (MIA) pathway.</text>
</comment>
<evidence type="ECO:0000313" key="16">
    <source>
        <dbReference type="Proteomes" id="UP000689129"/>
    </source>
</evidence>
<sequence>MLRTSIRSARAIGRAPTASAVGRQWHVAAVRASSRHFADSRKPDPVSQPVKLPTIETNTAKESKPPRLVDPEPTIPADNIPLTPPPPPPATKPLPDTVTSATSTTTPPPPPPPRAAPPKKGFFRRLRNLVLTLAVLGALGFGGGVMYSRINDNFHDFFTEYVPFGEQAVLYLEEMDFRRRFPNISDRISRTRDTGAQVTIPAQSGASWRVADSGQPTGRQSSAVEKSSDKVAAAKKAAPPSAPAPTPDPKPAPVAEKPVAAVEAPVEVKAAPVASKPAKAQLTDEFRAPEDLVHMLNDIITVVNADKAQGRYGATIDKAKSELNKVGGKVKDVRGEVEKKAAEEIRQRINDFDAAADALVKRVEAAMAAQEANWRGEFEEEMKRVKNSYDERVKREKQLGHQRLENSLLEQALALKKEFTSEVRKRVEDERDGRLGKLNDLSAAVADLEKLTVGWNDVVDTNQRTQQLHVAVEAVRASLESGSAHPRPFVRELVALKEIAADDAVVNAAIASINPSAYQRGLSTSAQLVDRFRTVAGEVRKASLLPDDAGVASHASSWALSKVMFKKQGLATGDDVESILTRTQTYLEEGDLDAAAREMNGLQGWAKTLSKDWLGEVRKVLEVQQALDVISTEARLQSLRVE</sequence>